<evidence type="ECO:0000259" key="12">
    <source>
        <dbReference type="PROSITE" id="PS51154"/>
    </source>
</evidence>
<dbReference type="InterPro" id="IPR009072">
    <property type="entry name" value="Histone-fold"/>
</dbReference>
<evidence type="ECO:0000256" key="8">
    <source>
        <dbReference type="ARBA" id="ARBA00023125"/>
    </source>
</evidence>
<dbReference type="Pfam" id="PF16211">
    <property type="entry name" value="Histone_H2A_C"/>
    <property type="match status" value="1"/>
</dbReference>
<keyword evidence="8" id="KW-0238">DNA-binding</keyword>
<dbReference type="Gene3D" id="1.10.20.10">
    <property type="entry name" value="Histone, subunit A"/>
    <property type="match status" value="1"/>
</dbReference>
<dbReference type="Proteomes" id="UP000440578">
    <property type="component" value="Unassembled WGS sequence"/>
</dbReference>
<keyword evidence="14" id="KW-1185">Reference proteome</keyword>
<dbReference type="GO" id="GO:0030527">
    <property type="term" value="F:structural constituent of chromatin"/>
    <property type="evidence" value="ECO:0007669"/>
    <property type="project" value="InterPro"/>
</dbReference>
<dbReference type="SMART" id="SM00414">
    <property type="entry name" value="H2A"/>
    <property type="match status" value="1"/>
</dbReference>
<evidence type="ECO:0000256" key="7">
    <source>
        <dbReference type="ARBA" id="ARBA00022853"/>
    </source>
</evidence>
<dbReference type="Pfam" id="PF00125">
    <property type="entry name" value="Histone"/>
    <property type="match status" value="1"/>
</dbReference>
<sequence length="355" mass="37992">MSTSRTGKKRRRPASRSARAGLQFPVGRIHRYMKSSEMRLRRVAVGAPIYTAAVMEYLSAELLELAGNAARDNKKSRITPRHLLLAIANDEELHTFLRGVTIPQGGVLPRVHPLLLMKKGDPNASSTTAVPPQYSASSVVTPAQKKVGVVAPTPRPKKASGKGAKANASLNPLYKKKLFLGQTLHVVQGDIAAANVQAVVHPTGSKFPLAGQVGAALEAAEGFQLKKALDELMKNHGPLAPCGATLSPTSHVPADWIIHVNGPTHSDTNVEDKLAKSVKNCLAVADQKNLASIALPSIGSGRGGLEKSDAARIILKAIHDYFVNVMASSLKDVYFVLYDDESVRVYKDELAKLDA</sequence>
<dbReference type="GO" id="GO:0003677">
    <property type="term" value="F:DNA binding"/>
    <property type="evidence" value="ECO:0007669"/>
    <property type="project" value="UniProtKB-KW"/>
</dbReference>
<feature type="compositionally biased region" description="Basic residues" evidence="11">
    <location>
        <begin position="1"/>
        <end position="14"/>
    </location>
</feature>
<dbReference type="GO" id="GO:0006325">
    <property type="term" value="P:chromatin organization"/>
    <property type="evidence" value="ECO:0007669"/>
    <property type="project" value="UniProtKB-KW"/>
</dbReference>
<feature type="domain" description="Macro" evidence="12">
    <location>
        <begin position="171"/>
        <end position="354"/>
    </location>
</feature>
<dbReference type="Gene3D" id="3.40.220.10">
    <property type="entry name" value="Leucine Aminopeptidase, subunit E, domain 1"/>
    <property type="match status" value="1"/>
</dbReference>
<evidence type="ECO:0000256" key="6">
    <source>
        <dbReference type="ARBA" id="ARBA00022843"/>
    </source>
</evidence>
<protein>
    <submittedName>
        <fullName evidence="13">Core histone macro-H2A.1</fullName>
    </submittedName>
</protein>
<keyword evidence="6" id="KW-0832">Ubl conjugation</keyword>
<dbReference type="Pfam" id="PF01661">
    <property type="entry name" value="Macro"/>
    <property type="match status" value="1"/>
</dbReference>
<dbReference type="SUPFAM" id="SSF52949">
    <property type="entry name" value="Macro domain-like"/>
    <property type="match status" value="1"/>
</dbReference>
<evidence type="ECO:0000256" key="10">
    <source>
        <dbReference type="ARBA" id="ARBA00023269"/>
    </source>
</evidence>
<comment type="similarity">
    <text evidence="3">Belongs to the histone H2A family.</text>
</comment>
<evidence type="ECO:0000256" key="5">
    <source>
        <dbReference type="ARBA" id="ARBA00022499"/>
    </source>
</evidence>
<keyword evidence="10" id="KW-0544">Nucleosome core</keyword>
<name>A0A6A4V5T7_AMPAM</name>
<dbReference type="GO" id="GO:0000786">
    <property type="term" value="C:nucleosome"/>
    <property type="evidence" value="ECO:0007669"/>
    <property type="project" value="UniProtKB-KW"/>
</dbReference>
<dbReference type="InterPro" id="IPR007125">
    <property type="entry name" value="H2A/H2B/H3"/>
</dbReference>
<dbReference type="FunFam" id="3.40.220.10:FF:000002">
    <property type="entry name" value="Core histone macro-H2A"/>
    <property type="match status" value="1"/>
</dbReference>
<proteinExistence type="inferred from homology"/>
<dbReference type="OrthoDB" id="9421954at2759"/>
<accession>A0A6A4V5T7</accession>
<reference evidence="13 14" key="1">
    <citation type="submission" date="2019-07" db="EMBL/GenBank/DDBJ databases">
        <title>Draft genome assembly of a fouling barnacle, Amphibalanus amphitrite (Darwin, 1854): The first reference genome for Thecostraca.</title>
        <authorList>
            <person name="Kim W."/>
        </authorList>
    </citation>
    <scope>NUCLEOTIDE SEQUENCE [LARGE SCALE GENOMIC DNA]</scope>
    <source>
        <strain evidence="13">SNU_AA5</strain>
        <tissue evidence="13">Soma without cirri and trophi</tissue>
    </source>
</reference>
<keyword evidence="4" id="KW-0158">Chromosome</keyword>
<evidence type="ECO:0000313" key="13">
    <source>
        <dbReference type="EMBL" id="KAF0288529.1"/>
    </source>
</evidence>
<feature type="region of interest" description="Disordered" evidence="11">
    <location>
        <begin position="1"/>
        <end position="20"/>
    </location>
</feature>
<dbReference type="InterPro" id="IPR032458">
    <property type="entry name" value="Histone_H2A_CS"/>
</dbReference>
<keyword evidence="9" id="KW-0539">Nucleus</keyword>
<keyword evidence="5" id="KW-1017">Isopeptide bond</keyword>
<gene>
    <name evidence="13" type="primary">H2afy_1</name>
    <name evidence="13" type="ORF">FJT64_013080</name>
</gene>
<dbReference type="PANTHER" id="PTHR23430">
    <property type="entry name" value="HISTONE H2A"/>
    <property type="match status" value="1"/>
</dbReference>
<dbReference type="InterPro" id="IPR032454">
    <property type="entry name" value="Histone_H2A_C"/>
</dbReference>
<evidence type="ECO:0000256" key="11">
    <source>
        <dbReference type="SAM" id="MobiDB-lite"/>
    </source>
</evidence>
<evidence type="ECO:0000256" key="2">
    <source>
        <dbReference type="ARBA" id="ARBA00004286"/>
    </source>
</evidence>
<comment type="subcellular location">
    <subcellularLocation>
        <location evidence="2">Chromosome</location>
    </subcellularLocation>
    <subcellularLocation>
        <location evidence="1">Nucleus</location>
    </subcellularLocation>
</comment>
<evidence type="ECO:0000256" key="4">
    <source>
        <dbReference type="ARBA" id="ARBA00022454"/>
    </source>
</evidence>
<dbReference type="PRINTS" id="PR00620">
    <property type="entry name" value="HISTONEH2A"/>
</dbReference>
<organism evidence="13 14">
    <name type="scientific">Amphibalanus amphitrite</name>
    <name type="common">Striped barnacle</name>
    <name type="synonym">Balanus amphitrite</name>
    <dbReference type="NCBI Taxonomy" id="1232801"/>
    <lineage>
        <taxon>Eukaryota</taxon>
        <taxon>Metazoa</taxon>
        <taxon>Ecdysozoa</taxon>
        <taxon>Arthropoda</taxon>
        <taxon>Crustacea</taxon>
        <taxon>Multicrustacea</taxon>
        <taxon>Cirripedia</taxon>
        <taxon>Thoracica</taxon>
        <taxon>Thoracicalcarea</taxon>
        <taxon>Balanomorpha</taxon>
        <taxon>Balanoidea</taxon>
        <taxon>Balanidae</taxon>
        <taxon>Amphibalaninae</taxon>
        <taxon>Amphibalanus</taxon>
    </lineage>
</organism>
<evidence type="ECO:0000313" key="14">
    <source>
        <dbReference type="Proteomes" id="UP000440578"/>
    </source>
</evidence>
<dbReference type="InterPro" id="IPR043472">
    <property type="entry name" value="Macro_dom-like"/>
</dbReference>
<comment type="caution">
    <text evidence="13">The sequence shown here is derived from an EMBL/GenBank/DDBJ whole genome shotgun (WGS) entry which is preliminary data.</text>
</comment>
<dbReference type="SUPFAM" id="SSF47113">
    <property type="entry name" value="Histone-fold"/>
    <property type="match status" value="1"/>
</dbReference>
<evidence type="ECO:0000256" key="9">
    <source>
        <dbReference type="ARBA" id="ARBA00023242"/>
    </source>
</evidence>
<keyword evidence="7" id="KW-0156">Chromatin regulator</keyword>
<dbReference type="PROSITE" id="PS00046">
    <property type="entry name" value="HISTONE_H2A"/>
    <property type="match status" value="1"/>
</dbReference>
<dbReference type="InterPro" id="IPR002119">
    <property type="entry name" value="Histone_H2A"/>
</dbReference>
<dbReference type="CDD" id="cd00074">
    <property type="entry name" value="HFD_H2A"/>
    <property type="match status" value="1"/>
</dbReference>
<evidence type="ECO:0000256" key="3">
    <source>
        <dbReference type="ARBA" id="ARBA00010691"/>
    </source>
</evidence>
<dbReference type="PROSITE" id="PS51154">
    <property type="entry name" value="MACRO"/>
    <property type="match status" value="1"/>
</dbReference>
<dbReference type="SMART" id="SM00506">
    <property type="entry name" value="A1pp"/>
    <property type="match status" value="1"/>
</dbReference>
<dbReference type="AlphaFoldDB" id="A0A6A4V5T7"/>
<dbReference type="GO" id="GO:0005634">
    <property type="term" value="C:nucleus"/>
    <property type="evidence" value="ECO:0007669"/>
    <property type="project" value="UniProtKB-SubCell"/>
</dbReference>
<dbReference type="FunFam" id="1.10.20.10:FF:000013">
    <property type="entry name" value="Core histone macro-H2A"/>
    <property type="match status" value="1"/>
</dbReference>
<dbReference type="GO" id="GO:0046982">
    <property type="term" value="F:protein heterodimerization activity"/>
    <property type="evidence" value="ECO:0007669"/>
    <property type="project" value="InterPro"/>
</dbReference>
<evidence type="ECO:0000256" key="1">
    <source>
        <dbReference type="ARBA" id="ARBA00004123"/>
    </source>
</evidence>
<dbReference type="InterPro" id="IPR002589">
    <property type="entry name" value="Macro_dom"/>
</dbReference>
<dbReference type="EMBL" id="VIIS01002103">
    <property type="protein sequence ID" value="KAF0288529.1"/>
    <property type="molecule type" value="Genomic_DNA"/>
</dbReference>